<dbReference type="RefSeq" id="WP_211860630.1">
    <property type="nucleotide sequence ID" value="NZ_JAAEDM010000006.1"/>
</dbReference>
<comment type="caution">
    <text evidence="1">The sequence shown here is derived from an EMBL/GenBank/DDBJ whole genome shotgun (WGS) entry which is preliminary data.</text>
</comment>
<dbReference type="Proteomes" id="UP001138751">
    <property type="component" value="Unassembled WGS sequence"/>
</dbReference>
<evidence type="ECO:0000313" key="1">
    <source>
        <dbReference type="EMBL" id="MBR0670252.1"/>
    </source>
</evidence>
<reference evidence="1" key="2">
    <citation type="journal article" date="2021" name="Syst. Appl. Microbiol.">
        <title>Roseomonas hellenica sp. nov., isolated from roots of wild-growing Alkanna tinctoria.</title>
        <authorList>
            <person name="Rat A."/>
            <person name="Naranjo H.D."/>
            <person name="Lebbe L."/>
            <person name="Cnockaert M."/>
            <person name="Krigas N."/>
            <person name="Grigoriadou K."/>
            <person name="Maloupa E."/>
            <person name="Willems A."/>
        </authorList>
    </citation>
    <scope>NUCLEOTIDE SEQUENCE</scope>
    <source>
        <strain evidence="1">LMG 31231</strain>
    </source>
</reference>
<dbReference type="EMBL" id="JAAEDM010000006">
    <property type="protein sequence ID" value="MBR0670252.1"/>
    <property type="molecule type" value="Genomic_DNA"/>
</dbReference>
<accession>A0A9X9WSX3</accession>
<sequence length="54" mass="6213">MPLFPVSPDERDRRITSMRERQVDFVDDSPGTVAGIARHTSRRQIAAFISRITR</sequence>
<dbReference type="AlphaFoldDB" id="A0A9X9WSX3"/>
<keyword evidence="2" id="KW-1185">Reference proteome</keyword>
<reference evidence="1" key="1">
    <citation type="submission" date="2020-01" db="EMBL/GenBank/DDBJ databases">
        <authorList>
            <person name="Rat A."/>
        </authorList>
    </citation>
    <scope>NUCLEOTIDE SEQUENCE</scope>
    <source>
        <strain evidence="1">LMG 31231</strain>
    </source>
</reference>
<gene>
    <name evidence="1" type="ORF">GXW76_03625</name>
</gene>
<organism evidence="1 2">
    <name type="scientific">Neoroseomonas soli</name>
    <dbReference type="NCBI Taxonomy" id="1081025"/>
    <lineage>
        <taxon>Bacteria</taxon>
        <taxon>Pseudomonadati</taxon>
        <taxon>Pseudomonadota</taxon>
        <taxon>Alphaproteobacteria</taxon>
        <taxon>Acetobacterales</taxon>
        <taxon>Acetobacteraceae</taxon>
        <taxon>Neoroseomonas</taxon>
    </lineage>
</organism>
<protein>
    <submittedName>
        <fullName evidence="1">Uncharacterized protein</fullName>
    </submittedName>
</protein>
<name>A0A9X9WSX3_9PROT</name>
<proteinExistence type="predicted"/>
<evidence type="ECO:0000313" key="2">
    <source>
        <dbReference type="Proteomes" id="UP001138751"/>
    </source>
</evidence>